<keyword evidence="2" id="KW-0812">Transmembrane</keyword>
<sequence>MIPAAVILQGGNVRASIWSLVLHAGLFAKGILLLLFGVSIWSWAVIGDRLRLYSRVEKADRAFLVSFRKLAPGADCRLLCDQHPESLLARVALAGQSTLDQLRPDASHPAAAKARDRRSPNRS</sequence>
<organism evidence="3 4">
    <name type="scientific">Eiseniibacteriota bacterium</name>
    <dbReference type="NCBI Taxonomy" id="2212470"/>
    <lineage>
        <taxon>Bacteria</taxon>
        <taxon>Candidatus Eiseniibacteriota</taxon>
    </lineage>
</organism>
<feature type="region of interest" description="Disordered" evidence="1">
    <location>
        <begin position="100"/>
        <end position="123"/>
    </location>
</feature>
<keyword evidence="2" id="KW-0472">Membrane</keyword>
<name>A0A538SB58_UNCEI</name>
<comment type="caution">
    <text evidence="3">The sequence shown here is derived from an EMBL/GenBank/DDBJ whole genome shotgun (WGS) entry which is preliminary data.</text>
</comment>
<evidence type="ECO:0000313" key="4">
    <source>
        <dbReference type="Proteomes" id="UP000317716"/>
    </source>
</evidence>
<accession>A0A538SB58</accession>
<proteinExistence type="predicted"/>
<evidence type="ECO:0000256" key="2">
    <source>
        <dbReference type="SAM" id="Phobius"/>
    </source>
</evidence>
<gene>
    <name evidence="3" type="ORF">E6K72_12900</name>
</gene>
<feature type="compositionally biased region" description="Basic and acidic residues" evidence="1">
    <location>
        <begin position="113"/>
        <end position="123"/>
    </location>
</feature>
<dbReference type="EMBL" id="VBOS01000474">
    <property type="protein sequence ID" value="TMQ48605.1"/>
    <property type="molecule type" value="Genomic_DNA"/>
</dbReference>
<reference evidence="3 4" key="1">
    <citation type="journal article" date="2019" name="Nat. Microbiol.">
        <title>Mediterranean grassland soil C-N compound turnover is dependent on rainfall and depth, and is mediated by genomically divergent microorganisms.</title>
        <authorList>
            <person name="Diamond S."/>
            <person name="Andeer P.F."/>
            <person name="Li Z."/>
            <person name="Crits-Christoph A."/>
            <person name="Burstein D."/>
            <person name="Anantharaman K."/>
            <person name="Lane K.R."/>
            <person name="Thomas B.C."/>
            <person name="Pan C."/>
            <person name="Northen T.R."/>
            <person name="Banfield J.F."/>
        </authorList>
    </citation>
    <scope>NUCLEOTIDE SEQUENCE [LARGE SCALE GENOMIC DNA]</scope>
    <source>
        <strain evidence="3">WS_2</strain>
    </source>
</reference>
<feature type="transmembrane region" description="Helical" evidence="2">
    <location>
        <begin position="20"/>
        <end position="46"/>
    </location>
</feature>
<protein>
    <submittedName>
        <fullName evidence="3">Uncharacterized protein</fullName>
    </submittedName>
</protein>
<dbReference type="Proteomes" id="UP000317716">
    <property type="component" value="Unassembled WGS sequence"/>
</dbReference>
<dbReference type="AlphaFoldDB" id="A0A538SB58"/>
<evidence type="ECO:0000313" key="3">
    <source>
        <dbReference type="EMBL" id="TMQ48605.1"/>
    </source>
</evidence>
<evidence type="ECO:0000256" key="1">
    <source>
        <dbReference type="SAM" id="MobiDB-lite"/>
    </source>
</evidence>
<keyword evidence="2" id="KW-1133">Transmembrane helix</keyword>